<evidence type="ECO:0000313" key="11">
    <source>
        <dbReference type="EMBL" id="OTP27453.1"/>
    </source>
</evidence>
<dbReference type="GO" id="GO:0005737">
    <property type="term" value="C:cytoplasm"/>
    <property type="evidence" value="ECO:0007669"/>
    <property type="project" value="UniProtKB-SubCell"/>
</dbReference>
<comment type="subcellular location">
    <subcellularLocation>
        <location evidence="8">Cytoplasm</location>
    </subcellularLocation>
</comment>
<keyword evidence="2 8" id="KW-0963">Cytoplasm</keyword>
<dbReference type="AlphaFoldDB" id="A0A1I4JGS7"/>
<proteinExistence type="inferred from homology"/>
<dbReference type="InterPro" id="IPR027417">
    <property type="entry name" value="P-loop_NTPase"/>
</dbReference>
<dbReference type="FunFam" id="3.40.50.300:FF:000991">
    <property type="entry name" value="Dephospho-CoA kinase"/>
    <property type="match status" value="1"/>
</dbReference>
<dbReference type="PANTHER" id="PTHR10695">
    <property type="entry name" value="DEPHOSPHO-COA KINASE-RELATED"/>
    <property type="match status" value="1"/>
</dbReference>
<keyword evidence="4 8" id="KW-0547">Nucleotide-binding</keyword>
<evidence type="ECO:0000256" key="2">
    <source>
        <dbReference type="ARBA" id="ARBA00022490"/>
    </source>
</evidence>
<accession>A0A1I4JGS7</accession>
<comment type="pathway">
    <text evidence="8">Cofactor biosynthesis; coenzyme A biosynthesis; CoA from (R)-pantothenate: step 5/5.</text>
</comment>
<dbReference type="SUPFAM" id="SSF52540">
    <property type="entry name" value="P-loop containing nucleoside triphosphate hydrolases"/>
    <property type="match status" value="1"/>
</dbReference>
<comment type="catalytic activity">
    <reaction evidence="8">
        <text>3'-dephospho-CoA + ATP = ADP + CoA + H(+)</text>
        <dbReference type="Rhea" id="RHEA:18245"/>
        <dbReference type="ChEBI" id="CHEBI:15378"/>
        <dbReference type="ChEBI" id="CHEBI:30616"/>
        <dbReference type="ChEBI" id="CHEBI:57287"/>
        <dbReference type="ChEBI" id="CHEBI:57328"/>
        <dbReference type="ChEBI" id="CHEBI:456216"/>
        <dbReference type="EC" id="2.7.1.24"/>
    </reaction>
</comment>
<evidence type="ECO:0000313" key="10">
    <source>
        <dbReference type="EMBL" id="GEL79106.1"/>
    </source>
</evidence>
<evidence type="ECO:0000256" key="1">
    <source>
        <dbReference type="ARBA" id="ARBA00009018"/>
    </source>
</evidence>
<evidence type="ECO:0000256" key="7">
    <source>
        <dbReference type="ARBA" id="ARBA00022993"/>
    </source>
</evidence>
<evidence type="ECO:0000256" key="4">
    <source>
        <dbReference type="ARBA" id="ARBA00022741"/>
    </source>
</evidence>
<evidence type="ECO:0000256" key="5">
    <source>
        <dbReference type="ARBA" id="ARBA00022777"/>
    </source>
</evidence>
<keyword evidence="6 8" id="KW-0067">ATP-binding</keyword>
<comment type="function">
    <text evidence="8">Catalyzes the phosphorylation of the 3'-hydroxyl group of dephosphocoenzyme A to form coenzyme A.</text>
</comment>
<name>A0A1I4JGS7_ENTMU</name>
<comment type="caution">
    <text evidence="11">The sequence shown here is derived from an EMBL/GenBank/DDBJ whole genome shotgun (WGS) entry which is preliminary data.</text>
</comment>
<evidence type="ECO:0000256" key="9">
    <source>
        <dbReference type="NCBIfam" id="TIGR00152"/>
    </source>
</evidence>
<feature type="binding site" evidence="8">
    <location>
        <begin position="23"/>
        <end position="28"/>
    </location>
    <ligand>
        <name>ATP</name>
        <dbReference type="ChEBI" id="CHEBI:30616"/>
    </ligand>
</feature>
<evidence type="ECO:0000313" key="12">
    <source>
        <dbReference type="Proteomes" id="UP000195024"/>
    </source>
</evidence>
<dbReference type="PANTHER" id="PTHR10695:SF46">
    <property type="entry name" value="BIFUNCTIONAL COENZYME A SYNTHASE-RELATED"/>
    <property type="match status" value="1"/>
</dbReference>
<evidence type="ECO:0000256" key="8">
    <source>
        <dbReference type="HAMAP-Rule" id="MF_00376"/>
    </source>
</evidence>
<dbReference type="HAMAP" id="MF_00376">
    <property type="entry name" value="Dephospho_CoA_kinase"/>
    <property type="match status" value="1"/>
</dbReference>
<gene>
    <name evidence="8 10" type="primary">coaE</name>
    <name evidence="11" type="ORF">A5802_001188</name>
    <name evidence="10" type="ORF">EMU01_02500</name>
</gene>
<dbReference type="Proteomes" id="UP000321175">
    <property type="component" value="Unassembled WGS sequence"/>
</dbReference>
<evidence type="ECO:0000256" key="6">
    <source>
        <dbReference type="ARBA" id="ARBA00022840"/>
    </source>
</evidence>
<keyword evidence="7 8" id="KW-0173">Coenzyme A biosynthesis</keyword>
<dbReference type="Proteomes" id="UP000195024">
    <property type="component" value="Unassembled WGS sequence"/>
</dbReference>
<dbReference type="UniPathway" id="UPA00241">
    <property type="reaction ID" value="UER00356"/>
</dbReference>
<dbReference type="EMBL" id="BJWA01000001">
    <property type="protein sequence ID" value="GEL79106.1"/>
    <property type="molecule type" value="Genomic_DNA"/>
</dbReference>
<dbReference type="GO" id="GO:0015937">
    <property type="term" value="P:coenzyme A biosynthetic process"/>
    <property type="evidence" value="ECO:0007669"/>
    <property type="project" value="UniProtKB-UniRule"/>
</dbReference>
<keyword evidence="13" id="KW-1185">Reference proteome</keyword>
<reference evidence="11 12" key="1">
    <citation type="submission" date="2017-05" db="EMBL/GenBank/DDBJ databases">
        <title>The Genome Sequence of Enterococcus mundtii 6B1_DIV0119.</title>
        <authorList>
            <consortium name="The Broad Institute Genomics Platform"/>
            <consortium name="The Broad Institute Genomic Center for Infectious Diseases"/>
            <person name="Earl A."/>
            <person name="Manson A."/>
            <person name="Schwartman J."/>
            <person name="Gilmore M."/>
            <person name="Abouelleil A."/>
            <person name="Cao P."/>
            <person name="Chapman S."/>
            <person name="Cusick C."/>
            <person name="Shea T."/>
            <person name="Young S."/>
            <person name="Neafsey D."/>
            <person name="Nusbaum C."/>
            <person name="Birren B."/>
        </authorList>
    </citation>
    <scope>NUCLEOTIDE SEQUENCE [LARGE SCALE GENOMIC DNA]</scope>
    <source>
        <strain evidence="11 12">6B1_DIV0119</strain>
    </source>
</reference>
<dbReference type="Gene3D" id="3.40.50.300">
    <property type="entry name" value="P-loop containing nucleotide triphosphate hydrolases"/>
    <property type="match status" value="1"/>
</dbReference>
<comment type="similarity">
    <text evidence="1 8">Belongs to the CoaE family.</text>
</comment>
<dbReference type="Pfam" id="PF01121">
    <property type="entry name" value="CoaE"/>
    <property type="match status" value="1"/>
</dbReference>
<dbReference type="EMBL" id="NGMS01000001">
    <property type="protein sequence ID" value="OTP27453.1"/>
    <property type="molecule type" value="Genomic_DNA"/>
</dbReference>
<dbReference type="GO" id="GO:0004140">
    <property type="term" value="F:dephospho-CoA kinase activity"/>
    <property type="evidence" value="ECO:0007669"/>
    <property type="project" value="UniProtKB-UniRule"/>
</dbReference>
<keyword evidence="3 8" id="KW-0808">Transferase</keyword>
<dbReference type="GO" id="GO:0005524">
    <property type="term" value="F:ATP binding"/>
    <property type="evidence" value="ECO:0007669"/>
    <property type="project" value="UniProtKB-UniRule"/>
</dbReference>
<dbReference type="EC" id="2.7.1.24" evidence="8 9"/>
<dbReference type="NCBIfam" id="TIGR00152">
    <property type="entry name" value="dephospho-CoA kinase"/>
    <property type="match status" value="1"/>
</dbReference>
<sequence>MSNMSEIKNTQVGFVLGLTGGIATGKSTAAAIFQQYGFPVIDADQVARAVVEPDTPGLQALVQAFGKEILQQDGRLDRAKLGQLIFGSVTAREQLNQVLDPFIRGKITEEIIEKKVKYPLIVVDIPLLFEGQYDTQMDAVAVVYIPESQQIERLMVRNQLSKKDAEQRVKSQLSIEEKKRRADIVFDNRQTKEDLSAEIKKWLLLNRFL</sequence>
<dbReference type="PROSITE" id="PS51219">
    <property type="entry name" value="DPCK"/>
    <property type="match status" value="1"/>
</dbReference>
<evidence type="ECO:0000313" key="13">
    <source>
        <dbReference type="Proteomes" id="UP000321175"/>
    </source>
</evidence>
<organism evidence="11 12">
    <name type="scientific">Enterococcus mundtii</name>
    <dbReference type="NCBI Taxonomy" id="53346"/>
    <lineage>
        <taxon>Bacteria</taxon>
        <taxon>Bacillati</taxon>
        <taxon>Bacillota</taxon>
        <taxon>Bacilli</taxon>
        <taxon>Lactobacillales</taxon>
        <taxon>Enterococcaceae</taxon>
        <taxon>Enterococcus</taxon>
    </lineage>
</organism>
<keyword evidence="5 8" id="KW-0418">Kinase</keyword>
<reference evidence="10 13" key="2">
    <citation type="submission" date="2019-07" db="EMBL/GenBank/DDBJ databases">
        <title>Whole genome shotgun sequence of Enterococcus mundtii NBRC 100490.</title>
        <authorList>
            <person name="Hosoyama A."/>
            <person name="Uohara A."/>
            <person name="Ohji S."/>
            <person name="Ichikawa N."/>
        </authorList>
    </citation>
    <scope>NUCLEOTIDE SEQUENCE [LARGE SCALE GENOMIC DNA]</scope>
    <source>
        <strain evidence="10 13">NBRC 100490</strain>
    </source>
</reference>
<protein>
    <recommendedName>
        <fullName evidence="8 9">Dephospho-CoA kinase</fullName>
        <ecNumber evidence="8 9">2.7.1.24</ecNumber>
    </recommendedName>
    <alternativeName>
        <fullName evidence="8">Dephosphocoenzyme A kinase</fullName>
    </alternativeName>
</protein>
<dbReference type="InterPro" id="IPR001977">
    <property type="entry name" value="Depp_CoAkinase"/>
</dbReference>
<evidence type="ECO:0000256" key="3">
    <source>
        <dbReference type="ARBA" id="ARBA00022679"/>
    </source>
</evidence>
<dbReference type="CDD" id="cd02022">
    <property type="entry name" value="DPCK"/>
    <property type="match status" value="1"/>
</dbReference>